<organism evidence="1 2">
    <name type="scientific">Candidatus Nomurabacteria bacterium GW2011_GWF2_43_24</name>
    <dbReference type="NCBI Taxonomy" id="1618778"/>
    <lineage>
        <taxon>Bacteria</taxon>
        <taxon>Candidatus Nomuraibacteriota</taxon>
    </lineage>
</organism>
<dbReference type="EMBL" id="LCGH01000003">
    <property type="protein sequence ID" value="KKT11631.1"/>
    <property type="molecule type" value="Genomic_DNA"/>
</dbReference>
<evidence type="ECO:0000313" key="2">
    <source>
        <dbReference type="Proteomes" id="UP000033907"/>
    </source>
</evidence>
<gene>
    <name evidence="1" type="ORF">UV91_C0003G0020</name>
</gene>
<accession>A0A0G1ENK7</accession>
<name>A0A0G1ENK7_9BACT</name>
<dbReference type="Gene3D" id="3.40.630.30">
    <property type="match status" value="1"/>
</dbReference>
<dbReference type="Proteomes" id="UP000033907">
    <property type="component" value="Unassembled WGS sequence"/>
</dbReference>
<dbReference type="InterPro" id="IPR016181">
    <property type="entry name" value="Acyl_CoA_acyltransferase"/>
</dbReference>
<proteinExistence type="predicted"/>
<dbReference type="AlphaFoldDB" id="A0A0G1ENK7"/>
<dbReference type="SUPFAM" id="SSF55729">
    <property type="entry name" value="Acyl-CoA N-acyltransferases (Nat)"/>
    <property type="match status" value="1"/>
</dbReference>
<protein>
    <recommendedName>
        <fullName evidence="3">N-acetyltransferase domain-containing protein</fullName>
    </recommendedName>
</protein>
<sequence length="188" mass="21842">MKIIFQNNVPEFSLPLPIWSSIHLADAIGRDGEEFSVFVGLEKKYVEQLKQLSLDESDVDLQKYTGDKERFGLGSFEDWYRKNRTPFALFHKQSDALAALVWFGPSPLFSDENYWQTAAWRSYRPFRGKGIMRNFTQFAMEIYRSKFPDAKFWIALKRGNKGSAQLAADLDFEVLEEASDDFKVVMVR</sequence>
<evidence type="ECO:0000313" key="1">
    <source>
        <dbReference type="EMBL" id="KKT11631.1"/>
    </source>
</evidence>
<reference evidence="1 2" key="1">
    <citation type="journal article" date="2015" name="Nature">
        <title>rRNA introns, odd ribosomes, and small enigmatic genomes across a large radiation of phyla.</title>
        <authorList>
            <person name="Brown C.T."/>
            <person name="Hug L.A."/>
            <person name="Thomas B.C."/>
            <person name="Sharon I."/>
            <person name="Castelle C.J."/>
            <person name="Singh A."/>
            <person name="Wilkins M.J."/>
            <person name="Williams K.H."/>
            <person name="Banfield J.F."/>
        </authorList>
    </citation>
    <scope>NUCLEOTIDE SEQUENCE [LARGE SCALE GENOMIC DNA]</scope>
</reference>
<comment type="caution">
    <text evidence="1">The sequence shown here is derived from an EMBL/GenBank/DDBJ whole genome shotgun (WGS) entry which is preliminary data.</text>
</comment>
<evidence type="ECO:0008006" key="3">
    <source>
        <dbReference type="Google" id="ProtNLM"/>
    </source>
</evidence>